<reference evidence="1" key="1">
    <citation type="journal article" date="2023" name="Insect Mol. Biol.">
        <title>Genome sequencing provides insights into the evolution of gene families encoding plant cell wall-degrading enzymes in longhorned beetles.</title>
        <authorList>
            <person name="Shin N.R."/>
            <person name="Okamura Y."/>
            <person name="Kirsch R."/>
            <person name="Pauchet Y."/>
        </authorList>
    </citation>
    <scope>NUCLEOTIDE SEQUENCE</scope>
    <source>
        <strain evidence="1">MMC_N1</strain>
    </source>
</reference>
<name>A0ABQ9ITN2_9CUCU</name>
<gene>
    <name evidence="1" type="ORF">NQ317_015676</name>
</gene>
<evidence type="ECO:0000313" key="1">
    <source>
        <dbReference type="EMBL" id="KAJ8965377.1"/>
    </source>
</evidence>
<keyword evidence="2" id="KW-1185">Reference proteome</keyword>
<accession>A0ABQ9ITN2</accession>
<sequence length="174" mass="20042">MKWVHTHLKRGAESSGVERKLFGLTSLLLVRFRYRWKHLVQVSGACPLDPSRPTKALSSPRIPDLVFDDFEKQHTALIALLSVDETANLDPETQQFIYSFFENDVSVNNQTHIVRRIVHTFRLISNSLKFKIPKFDDRIDSDTVTKFEMSLPPDTAVPAFQVLVDFLNKTRVML</sequence>
<protein>
    <submittedName>
        <fullName evidence="1">Uncharacterized protein</fullName>
    </submittedName>
</protein>
<dbReference type="Proteomes" id="UP001162164">
    <property type="component" value="Unassembled WGS sequence"/>
</dbReference>
<organism evidence="1 2">
    <name type="scientific">Molorchus minor</name>
    <dbReference type="NCBI Taxonomy" id="1323400"/>
    <lineage>
        <taxon>Eukaryota</taxon>
        <taxon>Metazoa</taxon>
        <taxon>Ecdysozoa</taxon>
        <taxon>Arthropoda</taxon>
        <taxon>Hexapoda</taxon>
        <taxon>Insecta</taxon>
        <taxon>Pterygota</taxon>
        <taxon>Neoptera</taxon>
        <taxon>Endopterygota</taxon>
        <taxon>Coleoptera</taxon>
        <taxon>Polyphaga</taxon>
        <taxon>Cucujiformia</taxon>
        <taxon>Chrysomeloidea</taxon>
        <taxon>Cerambycidae</taxon>
        <taxon>Lamiinae</taxon>
        <taxon>Monochamini</taxon>
        <taxon>Molorchus</taxon>
    </lineage>
</organism>
<proteinExistence type="predicted"/>
<evidence type="ECO:0000313" key="2">
    <source>
        <dbReference type="Proteomes" id="UP001162164"/>
    </source>
</evidence>
<dbReference type="EMBL" id="JAPWTJ010002616">
    <property type="protein sequence ID" value="KAJ8965377.1"/>
    <property type="molecule type" value="Genomic_DNA"/>
</dbReference>
<comment type="caution">
    <text evidence="1">The sequence shown here is derived from an EMBL/GenBank/DDBJ whole genome shotgun (WGS) entry which is preliminary data.</text>
</comment>